<dbReference type="InterPro" id="IPR036397">
    <property type="entry name" value="RNaseH_sf"/>
</dbReference>
<organism evidence="1 2">
    <name type="scientific">Rhodospirillum centenum (strain ATCC 51521 / SW)</name>
    <dbReference type="NCBI Taxonomy" id="414684"/>
    <lineage>
        <taxon>Bacteria</taxon>
        <taxon>Pseudomonadati</taxon>
        <taxon>Pseudomonadota</taxon>
        <taxon>Alphaproteobacteria</taxon>
        <taxon>Rhodospirillales</taxon>
        <taxon>Rhodospirillaceae</taxon>
        <taxon>Rhodospirillum</taxon>
    </lineage>
</organism>
<evidence type="ECO:0000313" key="2">
    <source>
        <dbReference type="Proteomes" id="UP000001591"/>
    </source>
</evidence>
<dbReference type="KEGG" id="rce:RC1_0056"/>
<dbReference type="InterPro" id="IPR012337">
    <property type="entry name" value="RNaseH-like_sf"/>
</dbReference>
<protein>
    <recommendedName>
        <fullName evidence="3">Bacteriophage-related protein</fullName>
    </recommendedName>
</protein>
<dbReference type="SUPFAM" id="SSF53098">
    <property type="entry name" value="Ribonuclease H-like"/>
    <property type="match status" value="1"/>
</dbReference>
<evidence type="ECO:0008006" key="3">
    <source>
        <dbReference type="Google" id="ProtNLM"/>
    </source>
</evidence>
<dbReference type="GO" id="GO:0003676">
    <property type="term" value="F:nucleic acid binding"/>
    <property type="evidence" value="ECO:0007669"/>
    <property type="project" value="InterPro"/>
</dbReference>
<dbReference type="Gene3D" id="3.30.420.10">
    <property type="entry name" value="Ribonuclease H-like superfamily/Ribonuclease H"/>
    <property type="match status" value="1"/>
</dbReference>
<dbReference type="Proteomes" id="UP000001591">
    <property type="component" value="Chromosome"/>
</dbReference>
<evidence type="ECO:0000313" key="1">
    <source>
        <dbReference type="EMBL" id="ACI97506.1"/>
    </source>
</evidence>
<keyword evidence="2" id="KW-1185">Reference proteome</keyword>
<dbReference type="AlphaFoldDB" id="B6IPX0"/>
<dbReference type="eggNOG" id="COG0817">
    <property type="taxonomic scope" value="Bacteria"/>
</dbReference>
<dbReference type="RefSeq" id="WP_012565297.1">
    <property type="nucleotide sequence ID" value="NC_011420.2"/>
</dbReference>
<name>B6IPX0_RHOCS</name>
<dbReference type="HOGENOM" id="CLU_143511_0_0_5"/>
<dbReference type="STRING" id="414684.RC1_0056"/>
<gene>
    <name evidence="1" type="ordered locus">RC1_0056</name>
</gene>
<sequence length="179" mass="18783">MTTLFPVPALPGSGPAALAVLPATLVVLALDLGSTMGWALRSADGAIVSGTEAFRQDRWSGGGMRYLRFRRWLGEVATMTGGLGLVVYEEVRRHVGTDAAHVYGGFLATLTAWCEDRGIAYEGVPVGTIKRFATGKGNAGKDAVIAAVRARGFQPADDNEADALALLLWAIQRRAGGAP</sequence>
<proteinExistence type="predicted"/>
<accession>B6IPX0</accession>
<reference evidence="1 2" key="1">
    <citation type="journal article" date="2010" name="BMC Genomics">
        <title>Metabolic flexibility revealed in the genome of the cyst-forming alpha-1 proteobacterium Rhodospirillum centenum.</title>
        <authorList>
            <person name="Lu Y.K."/>
            <person name="Marden J."/>
            <person name="Han M."/>
            <person name="Swingley W.D."/>
            <person name="Mastrian S.D."/>
            <person name="Chowdhury S.R."/>
            <person name="Hao J."/>
            <person name="Helmy T."/>
            <person name="Kim S."/>
            <person name="Kurdoglu A.A."/>
            <person name="Matthies H.J."/>
            <person name="Rollo D."/>
            <person name="Stothard P."/>
            <person name="Blankenship R.E."/>
            <person name="Bauer C.E."/>
            <person name="Touchman J.W."/>
        </authorList>
    </citation>
    <scope>NUCLEOTIDE SEQUENCE [LARGE SCALE GENOMIC DNA]</scope>
    <source>
        <strain evidence="2">ATCC 51521 / SW</strain>
    </source>
</reference>
<dbReference type="EMBL" id="CP000613">
    <property type="protein sequence ID" value="ACI97506.1"/>
    <property type="molecule type" value="Genomic_DNA"/>
</dbReference>